<dbReference type="PANTHER" id="PTHR12737:SF9">
    <property type="entry name" value="DIMETHYLARGININASE"/>
    <property type="match status" value="1"/>
</dbReference>
<dbReference type="InterPro" id="IPR033199">
    <property type="entry name" value="DDAH-like"/>
</dbReference>
<dbReference type="GO" id="GO:0006525">
    <property type="term" value="P:arginine metabolic process"/>
    <property type="evidence" value="ECO:0007669"/>
    <property type="project" value="TreeGrafter"/>
</dbReference>
<dbReference type="Proteomes" id="UP000198891">
    <property type="component" value="Unassembled WGS sequence"/>
</dbReference>
<keyword evidence="4" id="KW-0812">Transmembrane</keyword>
<accession>A0A1H3JTD5</accession>
<name>A0A1H3JTD5_9MICO</name>
<organism evidence="5 6">
    <name type="scientific">Herbiconiux ginsengi</name>
    <dbReference type="NCBI Taxonomy" id="381665"/>
    <lineage>
        <taxon>Bacteria</taxon>
        <taxon>Bacillati</taxon>
        <taxon>Actinomycetota</taxon>
        <taxon>Actinomycetes</taxon>
        <taxon>Micrococcales</taxon>
        <taxon>Microbacteriaceae</taxon>
        <taxon>Herbiconiux</taxon>
    </lineage>
</organism>
<dbReference type="SUPFAM" id="SSF55909">
    <property type="entry name" value="Pentein"/>
    <property type="match status" value="1"/>
</dbReference>
<dbReference type="RefSeq" id="WP_092547825.1">
    <property type="nucleotide sequence ID" value="NZ_FNPZ01000001.1"/>
</dbReference>
<protein>
    <submittedName>
        <fullName evidence="5">Dimethylargininase</fullName>
    </submittedName>
</protein>
<proteinExistence type="inferred from homology"/>
<keyword evidence="4" id="KW-1133">Transmembrane helix</keyword>
<feature type="transmembrane region" description="Helical" evidence="4">
    <location>
        <begin position="73"/>
        <end position="94"/>
    </location>
</feature>
<dbReference type="Gene3D" id="3.75.10.10">
    <property type="entry name" value="L-arginine/glycine Amidinotransferase, Chain A"/>
    <property type="match status" value="1"/>
</dbReference>
<dbReference type="STRING" id="381665.SAMN05216554_0303"/>
<sequence length="402" mass="42348">MSSFRLRSLTASVAAAAVIAVVALASASLAVFVANGQAVQAFGVAFLFFIDGTIALFVLSAVFGLIGAYQRWYTALIAGVVSAALAGLVGTGIASLANGAVLSGDLIGQLFGTLIGTNLIFELAAVIASVTVARRIHTRIAIDEQQEVLRKKYVLVRRPAASLPDGLVTYIERSDVDLELAEEQWEEYVAALTGGGWDPVEVPIADDLPDSVFVEDTVVMFGTLAVIGSPGADSRIAELPAVEESIRSLGIEAKRINRPGTLDGGDVLKVGTTVFVGRGGRTNSDGIRQLRKILAPRGYSVVAVPVTKALHLKSAVTALPDGTVIGYRPLVDDPFIFDRFLEMPEPSGAHVVVLTDDTVLVAASAPESARLIEGLGYRVISVDISEFEKLEGCVTCLSVRVR</sequence>
<dbReference type="GO" id="GO:0045429">
    <property type="term" value="P:positive regulation of nitric oxide biosynthetic process"/>
    <property type="evidence" value="ECO:0007669"/>
    <property type="project" value="TreeGrafter"/>
</dbReference>
<keyword evidence="2" id="KW-0378">Hydrolase</keyword>
<reference evidence="5 6" key="1">
    <citation type="submission" date="2016-10" db="EMBL/GenBank/DDBJ databases">
        <authorList>
            <person name="de Groot N.N."/>
        </authorList>
    </citation>
    <scope>NUCLEOTIDE SEQUENCE [LARGE SCALE GENOMIC DNA]</scope>
    <source>
        <strain evidence="5 6">CGMCC 4.3491</strain>
    </source>
</reference>
<gene>
    <name evidence="5" type="ORF">SAMN05216554_0303</name>
</gene>
<keyword evidence="4" id="KW-0472">Membrane</keyword>
<evidence type="ECO:0000256" key="3">
    <source>
        <dbReference type="PIRSR" id="PIRSR633199-1"/>
    </source>
</evidence>
<dbReference type="OrthoDB" id="3196313at2"/>
<evidence type="ECO:0000313" key="5">
    <source>
        <dbReference type="EMBL" id="SDY43172.1"/>
    </source>
</evidence>
<dbReference type="GO" id="GO:0000052">
    <property type="term" value="P:citrulline metabolic process"/>
    <property type="evidence" value="ECO:0007669"/>
    <property type="project" value="TreeGrafter"/>
</dbReference>
<comment type="similarity">
    <text evidence="1">Belongs to the DDAH family.</text>
</comment>
<feature type="transmembrane region" description="Helical" evidence="4">
    <location>
        <begin position="46"/>
        <end position="66"/>
    </location>
</feature>
<evidence type="ECO:0000313" key="6">
    <source>
        <dbReference type="Proteomes" id="UP000198891"/>
    </source>
</evidence>
<evidence type="ECO:0000256" key="2">
    <source>
        <dbReference type="ARBA" id="ARBA00022801"/>
    </source>
</evidence>
<keyword evidence="6" id="KW-1185">Reference proteome</keyword>
<dbReference type="AlphaFoldDB" id="A0A1H3JTD5"/>
<feature type="active site" description="Proton donor" evidence="3">
    <location>
        <position position="311"/>
    </location>
</feature>
<dbReference type="GO" id="GO:0016597">
    <property type="term" value="F:amino acid binding"/>
    <property type="evidence" value="ECO:0007669"/>
    <property type="project" value="TreeGrafter"/>
</dbReference>
<feature type="transmembrane region" description="Helical" evidence="4">
    <location>
        <begin position="106"/>
        <end position="130"/>
    </location>
</feature>
<dbReference type="GO" id="GO:0016403">
    <property type="term" value="F:dimethylargininase activity"/>
    <property type="evidence" value="ECO:0007669"/>
    <property type="project" value="TreeGrafter"/>
</dbReference>
<dbReference type="NCBIfam" id="NF045660">
    <property type="entry name" value="DiMthArgaseDdahStm"/>
    <property type="match status" value="1"/>
</dbReference>
<evidence type="ECO:0000256" key="1">
    <source>
        <dbReference type="ARBA" id="ARBA00008532"/>
    </source>
</evidence>
<feature type="active site" description="Nucleophile" evidence="3">
    <location>
        <position position="396"/>
    </location>
</feature>
<dbReference type="PANTHER" id="PTHR12737">
    <property type="entry name" value="DIMETHYLARGININE DIMETHYLAMINOHYDROLASE"/>
    <property type="match status" value="1"/>
</dbReference>
<evidence type="ECO:0000256" key="4">
    <source>
        <dbReference type="SAM" id="Phobius"/>
    </source>
</evidence>
<dbReference type="EMBL" id="FNPZ01000001">
    <property type="protein sequence ID" value="SDY43172.1"/>
    <property type="molecule type" value="Genomic_DNA"/>
</dbReference>